<sequence length="77" mass="8853">MVGEHATIDKFWERKLRGRKIKEFSVWTLTVAFDPRAGETRGCYSAETLQPQATLGRQREIIISPFPQIHHDTVRSG</sequence>
<keyword evidence="2" id="KW-1185">Reference proteome</keyword>
<evidence type="ECO:0000313" key="1">
    <source>
        <dbReference type="EMBL" id="KAK3795903.1"/>
    </source>
</evidence>
<name>A0AAE1AXU8_9GAST</name>
<proteinExistence type="predicted"/>
<organism evidence="1 2">
    <name type="scientific">Elysia crispata</name>
    <name type="common">lettuce slug</name>
    <dbReference type="NCBI Taxonomy" id="231223"/>
    <lineage>
        <taxon>Eukaryota</taxon>
        <taxon>Metazoa</taxon>
        <taxon>Spiralia</taxon>
        <taxon>Lophotrochozoa</taxon>
        <taxon>Mollusca</taxon>
        <taxon>Gastropoda</taxon>
        <taxon>Heterobranchia</taxon>
        <taxon>Euthyneura</taxon>
        <taxon>Panpulmonata</taxon>
        <taxon>Sacoglossa</taxon>
        <taxon>Placobranchoidea</taxon>
        <taxon>Plakobranchidae</taxon>
        <taxon>Elysia</taxon>
    </lineage>
</organism>
<protein>
    <submittedName>
        <fullName evidence="1">Uncharacterized protein</fullName>
    </submittedName>
</protein>
<dbReference type="Proteomes" id="UP001283361">
    <property type="component" value="Unassembled WGS sequence"/>
</dbReference>
<dbReference type="AlphaFoldDB" id="A0AAE1AXU8"/>
<comment type="caution">
    <text evidence="1">The sequence shown here is derived from an EMBL/GenBank/DDBJ whole genome shotgun (WGS) entry which is preliminary data.</text>
</comment>
<evidence type="ECO:0000313" key="2">
    <source>
        <dbReference type="Proteomes" id="UP001283361"/>
    </source>
</evidence>
<gene>
    <name evidence="1" type="ORF">RRG08_040698</name>
</gene>
<reference evidence="1" key="1">
    <citation type="journal article" date="2023" name="G3 (Bethesda)">
        <title>A reference genome for the long-term kleptoplast-retaining sea slug Elysia crispata morphotype clarki.</title>
        <authorList>
            <person name="Eastman K.E."/>
            <person name="Pendleton A.L."/>
            <person name="Shaikh M.A."/>
            <person name="Suttiyut T."/>
            <person name="Ogas R."/>
            <person name="Tomko P."/>
            <person name="Gavelis G."/>
            <person name="Widhalm J.R."/>
            <person name="Wisecaver J.H."/>
        </authorList>
    </citation>
    <scope>NUCLEOTIDE SEQUENCE</scope>
    <source>
        <strain evidence="1">ECLA1</strain>
    </source>
</reference>
<accession>A0AAE1AXU8</accession>
<dbReference type="EMBL" id="JAWDGP010000969">
    <property type="protein sequence ID" value="KAK3795903.1"/>
    <property type="molecule type" value="Genomic_DNA"/>
</dbReference>